<gene>
    <name evidence="1" type="ORF">ACFOND_08120</name>
</gene>
<accession>A0ABV7WT17</accession>
<reference evidence="2" key="1">
    <citation type="journal article" date="2019" name="Int. J. Syst. Evol. Microbiol.">
        <title>The Global Catalogue of Microorganisms (GCM) 10K type strain sequencing project: providing services to taxonomists for standard genome sequencing and annotation.</title>
        <authorList>
            <consortium name="The Broad Institute Genomics Platform"/>
            <consortium name="The Broad Institute Genome Sequencing Center for Infectious Disease"/>
            <person name="Wu L."/>
            <person name="Ma J."/>
        </authorList>
    </citation>
    <scope>NUCLEOTIDE SEQUENCE [LARGE SCALE GENOMIC DNA]</scope>
    <source>
        <strain evidence="2">CECT 8288</strain>
    </source>
</reference>
<evidence type="ECO:0000313" key="2">
    <source>
        <dbReference type="Proteomes" id="UP001595710"/>
    </source>
</evidence>
<dbReference type="RefSeq" id="WP_290280706.1">
    <property type="nucleotide sequence ID" value="NZ_JAUFQI010000001.1"/>
</dbReference>
<evidence type="ECO:0000313" key="1">
    <source>
        <dbReference type="EMBL" id="MFC3701598.1"/>
    </source>
</evidence>
<dbReference type="Proteomes" id="UP001595710">
    <property type="component" value="Unassembled WGS sequence"/>
</dbReference>
<keyword evidence="2" id="KW-1185">Reference proteome</keyword>
<dbReference type="EMBL" id="JBHRYN010000010">
    <property type="protein sequence ID" value="MFC3701598.1"/>
    <property type="molecule type" value="Genomic_DNA"/>
</dbReference>
<evidence type="ECO:0008006" key="3">
    <source>
        <dbReference type="Google" id="ProtNLM"/>
    </source>
</evidence>
<proteinExistence type="predicted"/>
<name>A0ABV7WT17_9GAMM</name>
<comment type="caution">
    <text evidence="1">The sequence shown here is derived from an EMBL/GenBank/DDBJ whole genome shotgun (WGS) entry which is preliminary data.</text>
</comment>
<protein>
    <recommendedName>
        <fullName evidence="3">Sulfatase-modifying factor enzyme 1</fullName>
    </recommendedName>
</protein>
<organism evidence="1 2">
    <name type="scientific">Reinekea marina</name>
    <dbReference type="NCBI Taxonomy" id="1310421"/>
    <lineage>
        <taxon>Bacteria</taxon>
        <taxon>Pseudomonadati</taxon>
        <taxon>Pseudomonadota</taxon>
        <taxon>Gammaproteobacteria</taxon>
        <taxon>Oceanospirillales</taxon>
        <taxon>Saccharospirillaceae</taxon>
        <taxon>Reinekea</taxon>
    </lineage>
</organism>
<sequence length="281" mass="32027">MIKKVSKNIINGALSVFDLELRKKDAPKPIEQMFDDPEEALLFTQGGKEAGFYCPTELCTHHTGIGFSKSDWNPFVETLREFEKNPNLKYEDSILCDFYNSWQPKSAAEMFKGFNNAPKELKTLPPHYMFLSPWSSLTPEEVDHDGRWWNNKDNAEHGAPQLRFPEDGWAFSGPVNIRKGRLEFNRLTSLYKNIKINGYDRSLGLIGTTFLTDDNESRFIIGGGGFHRAIVLASLDTKTIPARFHRASAVNINQVGKWPLVKLGIWSKQEATSYFNFLLKS</sequence>